<evidence type="ECO:0000313" key="3">
    <source>
        <dbReference type="Proteomes" id="UP000823674"/>
    </source>
</evidence>
<reference evidence="2 3" key="1">
    <citation type="submission" date="2021-03" db="EMBL/GenBank/DDBJ databases">
        <authorList>
            <person name="King G.J."/>
            <person name="Bancroft I."/>
            <person name="Baten A."/>
            <person name="Bloomfield J."/>
            <person name="Borpatragohain P."/>
            <person name="He Z."/>
            <person name="Irish N."/>
            <person name="Irwin J."/>
            <person name="Liu K."/>
            <person name="Mauleon R.P."/>
            <person name="Moore J."/>
            <person name="Morris R."/>
            <person name="Ostergaard L."/>
            <person name="Wang B."/>
            <person name="Wells R."/>
        </authorList>
    </citation>
    <scope>NUCLEOTIDE SEQUENCE [LARGE SCALE GENOMIC DNA]</scope>
    <source>
        <strain evidence="2">R-o-18</strain>
        <tissue evidence="2">Leaf</tissue>
    </source>
</reference>
<dbReference type="PANTHER" id="PTHR22753">
    <property type="entry name" value="TRANSMEMBRANE PROTEIN 68"/>
    <property type="match status" value="1"/>
</dbReference>
<dbReference type="EMBL" id="JADBGQ010000006">
    <property type="protein sequence ID" value="KAG5393580.1"/>
    <property type="molecule type" value="Genomic_DNA"/>
</dbReference>
<dbReference type="Proteomes" id="UP000823674">
    <property type="component" value="Chromosome A06"/>
</dbReference>
<organism evidence="2 3">
    <name type="scientific">Brassica rapa subsp. trilocularis</name>
    <dbReference type="NCBI Taxonomy" id="1813537"/>
    <lineage>
        <taxon>Eukaryota</taxon>
        <taxon>Viridiplantae</taxon>
        <taxon>Streptophyta</taxon>
        <taxon>Embryophyta</taxon>
        <taxon>Tracheophyta</taxon>
        <taxon>Spermatophyta</taxon>
        <taxon>Magnoliopsida</taxon>
        <taxon>eudicotyledons</taxon>
        <taxon>Gunneridae</taxon>
        <taxon>Pentapetalae</taxon>
        <taxon>rosids</taxon>
        <taxon>malvids</taxon>
        <taxon>Brassicales</taxon>
        <taxon>Brassicaceae</taxon>
        <taxon>Brassiceae</taxon>
        <taxon>Brassica</taxon>
    </lineage>
</organism>
<keyword evidence="3" id="KW-1185">Reference proteome</keyword>
<keyword evidence="1" id="KW-0812">Transmembrane</keyword>
<evidence type="ECO:0000313" key="2">
    <source>
        <dbReference type="EMBL" id="KAG5393580.1"/>
    </source>
</evidence>
<keyword evidence="1" id="KW-1133">Transmembrane helix</keyword>
<feature type="transmembrane region" description="Helical" evidence="1">
    <location>
        <begin position="199"/>
        <end position="220"/>
    </location>
</feature>
<evidence type="ECO:0000256" key="1">
    <source>
        <dbReference type="SAM" id="Phobius"/>
    </source>
</evidence>
<gene>
    <name evidence="2" type="primary">A06p032310.1_BraROA</name>
    <name evidence="2" type="ORF">IGI04_023543</name>
</gene>
<comment type="caution">
    <text evidence="2">The sequence shown here is derived from an EMBL/GenBank/DDBJ whole genome shotgun (WGS) entry which is preliminary data.</text>
</comment>
<feature type="transmembrane region" description="Helical" evidence="1">
    <location>
        <begin position="243"/>
        <end position="266"/>
    </location>
</feature>
<proteinExistence type="predicted"/>
<dbReference type="PANTHER" id="PTHR22753:SF36">
    <property type="entry name" value="ESTERASE_LIPASE_THIOESTERASE FAMILY PROTEIN"/>
    <property type="match status" value="1"/>
</dbReference>
<protein>
    <submittedName>
        <fullName evidence="2">Uncharacterized protein</fullName>
    </submittedName>
</protein>
<name>A0ABQ7M6S6_BRACM</name>
<keyword evidence="1" id="KW-0472">Membrane</keyword>
<accession>A0ABQ7M6S6</accession>
<sequence>MPRHQVVCYGSVPPSTPDVIEKGKEIRFGVRRRRLHPALSSSRSIIVTVEIHRRLRRDLVIVSVEICRHLRRNPSSFSITQPARRDYDNHSVLRIFNLSSRRSDQSSFALIGLENRRIEVLLASYSLSLIEVVDALEELCGESVWLGFYWVAWKTSLVSKLFFGARLQVKPALMWGDNSSIDSGASFFRWSMMVTSARFSCFVPSFLHQSALVFCCYALVLEDQEIRFLKCCGVWMVSLHGSLVRFSLVWLLVMFPLPGSSFNSFLEKEKHYLRWLAHPVMFAKKIGSKLLDVQMFVTVRIMGAVPVSNMNFYKLLRSNTHVVLYPGLYAEPALGLSPSSTGFRPSNLSKYFRHIFLGVFVV</sequence>